<evidence type="ECO:0000256" key="2">
    <source>
        <dbReference type="SAM" id="MobiDB-lite"/>
    </source>
</evidence>
<feature type="domain" description="Phage capsid-like C-terminal" evidence="3">
    <location>
        <begin position="125"/>
        <end position="394"/>
    </location>
</feature>
<comment type="subcellular location">
    <subcellularLocation>
        <location evidence="1">Virion</location>
    </subcellularLocation>
</comment>
<accession>A0ABX5Y5E8</accession>
<evidence type="ECO:0000256" key="1">
    <source>
        <dbReference type="ARBA" id="ARBA00004328"/>
    </source>
</evidence>
<dbReference type="InterPro" id="IPR054612">
    <property type="entry name" value="Phage_capsid-like_C"/>
</dbReference>
<dbReference type="SUPFAM" id="SSF56563">
    <property type="entry name" value="Major capsid protein gp5"/>
    <property type="match status" value="1"/>
</dbReference>
<evidence type="ECO:0000313" key="4">
    <source>
        <dbReference type="EMBL" id="QDY64872.1"/>
    </source>
</evidence>
<reference evidence="4 5" key="1">
    <citation type="submission" date="2019-07" db="EMBL/GenBank/DDBJ databases">
        <title>Complete Genome Sequence of drought tolerant Plant Growth-Promoting Rhizobacterium Glutamicibacter halophytocola DR408.</title>
        <authorList>
            <person name="Nishu S.D."/>
            <person name="Lee T.K."/>
        </authorList>
    </citation>
    <scope>NUCLEOTIDE SEQUENCE [LARGE SCALE GENOMIC DNA]</scope>
    <source>
        <strain evidence="4 5">DR408</strain>
    </source>
</reference>
<dbReference type="Gene3D" id="3.30.2320.10">
    <property type="entry name" value="hypothetical protein PF0899 domain"/>
    <property type="match status" value="1"/>
</dbReference>
<dbReference type="Proteomes" id="UP000320717">
    <property type="component" value="Chromosome"/>
</dbReference>
<proteinExistence type="predicted"/>
<dbReference type="Pfam" id="PF05065">
    <property type="entry name" value="Phage_capsid"/>
    <property type="match status" value="1"/>
</dbReference>
<name>A0ABX5Y5E8_9MICC</name>
<dbReference type="EMBL" id="CP042260">
    <property type="protein sequence ID" value="QDY64872.1"/>
    <property type="molecule type" value="Genomic_DNA"/>
</dbReference>
<dbReference type="Gene3D" id="3.30.2400.10">
    <property type="entry name" value="Major capsid protein gp5"/>
    <property type="match status" value="1"/>
</dbReference>
<protein>
    <submittedName>
        <fullName evidence="4">Phage major capsid protein</fullName>
    </submittedName>
</protein>
<feature type="region of interest" description="Disordered" evidence="2">
    <location>
        <begin position="26"/>
        <end position="91"/>
    </location>
</feature>
<sequence length="402" mass="43183">MAKTLAQLLMEQRKNIEAQMRALLDSAEKEERSLSAEETEQFEKMSSDMDSLRKQADSLVQAEERTRAAGDALEKAGVKGNEERGAERDVETQLRSFLKGETRSFEGFGTEAETRALSTGTLGAGGATVPTTFYGQLMEHAIEVATMLAGGATTWTTTSGENIDVPVTVTHPQGAQVSEGGVIPQSDPVFGKRTLGSYKYGDLIEVPKELLEDTGVDLQGYLARAAGWAIGNALGQKLIIGTGTSEPAGIVGSSTLGKTAGSLTPTFDDVIDLFYSVIGPYRNRPSASWVMEDTTAGYLRKLKDGNQNYIWQASVIAGTPDTIEGKPVRTDPYMPVMGANAKPLLFGDLASYVVRLVNGVRFESSEHFSFNKDVITFRALVRGDGLLMDQSGAVKHLLLPAA</sequence>
<dbReference type="RefSeq" id="WP_146274817.1">
    <property type="nucleotide sequence ID" value="NZ_CP042260.1"/>
</dbReference>
<evidence type="ECO:0000313" key="5">
    <source>
        <dbReference type="Proteomes" id="UP000320717"/>
    </source>
</evidence>
<keyword evidence="5" id="KW-1185">Reference proteome</keyword>
<dbReference type="InterPro" id="IPR024455">
    <property type="entry name" value="Phage_capsid"/>
</dbReference>
<gene>
    <name evidence="4" type="ORF">FQA45_00285</name>
</gene>
<dbReference type="NCBIfam" id="TIGR01554">
    <property type="entry name" value="major_cap_HK97"/>
    <property type="match status" value="1"/>
</dbReference>
<organism evidence="4 5">
    <name type="scientific">Glutamicibacter halophytocola</name>
    <dbReference type="NCBI Taxonomy" id="1933880"/>
    <lineage>
        <taxon>Bacteria</taxon>
        <taxon>Bacillati</taxon>
        <taxon>Actinomycetota</taxon>
        <taxon>Actinomycetes</taxon>
        <taxon>Micrococcales</taxon>
        <taxon>Micrococcaceae</taxon>
        <taxon>Glutamicibacter</taxon>
    </lineage>
</organism>
<evidence type="ECO:0000259" key="3">
    <source>
        <dbReference type="Pfam" id="PF05065"/>
    </source>
</evidence>